<feature type="transmembrane region" description="Helical" evidence="9">
    <location>
        <begin position="231"/>
        <end position="250"/>
    </location>
</feature>
<keyword evidence="4 9" id="KW-1003">Cell membrane</keyword>
<dbReference type="InterPro" id="IPR000412">
    <property type="entry name" value="ABC_2_transport"/>
</dbReference>
<keyword evidence="8 9" id="KW-0472">Membrane</keyword>
<feature type="transmembrane region" description="Helical" evidence="9">
    <location>
        <begin position="71"/>
        <end position="92"/>
    </location>
</feature>
<feature type="transmembrane region" description="Helical" evidence="9">
    <location>
        <begin position="176"/>
        <end position="194"/>
    </location>
</feature>
<comment type="caution">
    <text evidence="11">The sequence shown here is derived from an EMBL/GenBank/DDBJ whole genome shotgun (WGS) entry which is preliminary data.</text>
</comment>
<reference evidence="11" key="2">
    <citation type="submission" date="2021-04" db="EMBL/GenBank/DDBJ databases">
        <authorList>
            <person name="Gilroy R."/>
        </authorList>
    </citation>
    <scope>NUCLEOTIDE SEQUENCE</scope>
    <source>
        <strain evidence="11">CHK188-5543</strain>
    </source>
</reference>
<feature type="domain" description="ABC transmembrane type-2" evidence="10">
    <location>
        <begin position="35"/>
        <end position="253"/>
    </location>
</feature>
<sequence>MELLRAQLEKWKKYRTLLGRLVQRDLKVKYRRSVLGYLWSLLNPLLMMVVMSVVFSYMFRYDIPNYPIYLITGQIMFTFFSESTTMAMTSVIGNAALMKKVYVPKYIFPISRVLSCFVTLLFSLAAVVIVMLATRTPVTPVIILFPLPLVYVLLFSVGVGLVLSVLAVYFRDTTHLYGVCTTAWMYLTPIFYPLEVLPDQIRPLIQLNPLCLFITAFREIILYGQLPGWENTALCLGWCLAALGVGGLLFKREQGNFILHI</sequence>
<feature type="transmembrane region" description="Helical" evidence="9">
    <location>
        <begin position="145"/>
        <end position="169"/>
    </location>
</feature>
<comment type="similarity">
    <text evidence="2 9">Belongs to the ABC-2 integral membrane protein family.</text>
</comment>
<dbReference type="Proteomes" id="UP000886800">
    <property type="component" value="Unassembled WGS sequence"/>
</dbReference>
<keyword evidence="3 9" id="KW-0813">Transport</keyword>
<dbReference type="InterPro" id="IPR047817">
    <property type="entry name" value="ABC2_TM_bact-type"/>
</dbReference>
<keyword evidence="6 9" id="KW-0812">Transmembrane</keyword>
<dbReference type="PANTHER" id="PTHR30413:SF8">
    <property type="entry name" value="TRANSPORT PERMEASE PROTEIN"/>
    <property type="match status" value="1"/>
</dbReference>
<protein>
    <recommendedName>
        <fullName evidence="9">Transport permease protein</fullName>
    </recommendedName>
</protein>
<evidence type="ECO:0000256" key="4">
    <source>
        <dbReference type="ARBA" id="ARBA00022475"/>
    </source>
</evidence>
<dbReference type="PROSITE" id="PS51012">
    <property type="entry name" value="ABC_TM2"/>
    <property type="match status" value="1"/>
</dbReference>
<evidence type="ECO:0000313" key="11">
    <source>
        <dbReference type="EMBL" id="HIX64673.1"/>
    </source>
</evidence>
<dbReference type="AlphaFoldDB" id="A0A9D1WP85"/>
<dbReference type="Pfam" id="PF01061">
    <property type="entry name" value="ABC2_membrane"/>
    <property type="match status" value="1"/>
</dbReference>
<evidence type="ECO:0000256" key="1">
    <source>
        <dbReference type="ARBA" id="ARBA00004429"/>
    </source>
</evidence>
<comment type="subcellular location">
    <subcellularLocation>
        <location evidence="1">Cell inner membrane</location>
        <topology evidence="1">Multi-pass membrane protein</topology>
    </subcellularLocation>
    <subcellularLocation>
        <location evidence="9">Cell membrane</location>
        <topology evidence="9">Multi-pass membrane protein</topology>
    </subcellularLocation>
</comment>
<evidence type="ECO:0000256" key="9">
    <source>
        <dbReference type="RuleBase" id="RU361157"/>
    </source>
</evidence>
<dbReference type="GO" id="GO:0043190">
    <property type="term" value="C:ATP-binding cassette (ABC) transporter complex"/>
    <property type="evidence" value="ECO:0007669"/>
    <property type="project" value="InterPro"/>
</dbReference>
<dbReference type="EMBL" id="DXES01000008">
    <property type="protein sequence ID" value="HIX64673.1"/>
    <property type="molecule type" value="Genomic_DNA"/>
</dbReference>
<dbReference type="InterPro" id="IPR013525">
    <property type="entry name" value="ABC2_TM"/>
</dbReference>
<evidence type="ECO:0000256" key="2">
    <source>
        <dbReference type="ARBA" id="ARBA00007783"/>
    </source>
</evidence>
<organism evidence="11 12">
    <name type="scientific">Candidatus Anaerotruncus excrementipullorum</name>
    <dbReference type="NCBI Taxonomy" id="2838465"/>
    <lineage>
        <taxon>Bacteria</taxon>
        <taxon>Bacillati</taxon>
        <taxon>Bacillota</taxon>
        <taxon>Clostridia</taxon>
        <taxon>Eubacteriales</taxon>
        <taxon>Oscillospiraceae</taxon>
        <taxon>Anaerotruncus</taxon>
    </lineage>
</organism>
<gene>
    <name evidence="11" type="ORF">H9736_00335</name>
</gene>
<accession>A0A9D1WP85</accession>
<feature type="transmembrane region" description="Helical" evidence="9">
    <location>
        <begin position="34"/>
        <end position="59"/>
    </location>
</feature>
<keyword evidence="5" id="KW-0997">Cell inner membrane</keyword>
<evidence type="ECO:0000256" key="5">
    <source>
        <dbReference type="ARBA" id="ARBA00022519"/>
    </source>
</evidence>
<dbReference type="PANTHER" id="PTHR30413">
    <property type="entry name" value="INNER MEMBRANE TRANSPORT PERMEASE"/>
    <property type="match status" value="1"/>
</dbReference>
<evidence type="ECO:0000256" key="3">
    <source>
        <dbReference type="ARBA" id="ARBA00022448"/>
    </source>
</evidence>
<evidence type="ECO:0000256" key="8">
    <source>
        <dbReference type="ARBA" id="ARBA00023136"/>
    </source>
</evidence>
<dbReference type="PIRSF" id="PIRSF006648">
    <property type="entry name" value="DrrB"/>
    <property type="match status" value="1"/>
</dbReference>
<evidence type="ECO:0000256" key="7">
    <source>
        <dbReference type="ARBA" id="ARBA00022989"/>
    </source>
</evidence>
<feature type="transmembrane region" description="Helical" evidence="9">
    <location>
        <begin position="113"/>
        <end position="133"/>
    </location>
</feature>
<dbReference type="GO" id="GO:0015920">
    <property type="term" value="P:lipopolysaccharide transport"/>
    <property type="evidence" value="ECO:0007669"/>
    <property type="project" value="TreeGrafter"/>
</dbReference>
<proteinExistence type="inferred from homology"/>
<dbReference type="PRINTS" id="PR00164">
    <property type="entry name" value="ABC2TRNSPORT"/>
</dbReference>
<evidence type="ECO:0000313" key="12">
    <source>
        <dbReference type="Proteomes" id="UP000886800"/>
    </source>
</evidence>
<dbReference type="GO" id="GO:0140359">
    <property type="term" value="F:ABC-type transporter activity"/>
    <property type="evidence" value="ECO:0007669"/>
    <property type="project" value="InterPro"/>
</dbReference>
<evidence type="ECO:0000256" key="6">
    <source>
        <dbReference type="ARBA" id="ARBA00022692"/>
    </source>
</evidence>
<reference evidence="11" key="1">
    <citation type="journal article" date="2021" name="PeerJ">
        <title>Extensive microbial diversity within the chicken gut microbiome revealed by metagenomics and culture.</title>
        <authorList>
            <person name="Gilroy R."/>
            <person name="Ravi A."/>
            <person name="Getino M."/>
            <person name="Pursley I."/>
            <person name="Horton D.L."/>
            <person name="Alikhan N.F."/>
            <person name="Baker D."/>
            <person name="Gharbi K."/>
            <person name="Hall N."/>
            <person name="Watson M."/>
            <person name="Adriaenssens E.M."/>
            <person name="Foster-Nyarko E."/>
            <person name="Jarju S."/>
            <person name="Secka A."/>
            <person name="Antonio M."/>
            <person name="Oren A."/>
            <person name="Chaudhuri R.R."/>
            <person name="La Ragione R."/>
            <person name="Hildebrand F."/>
            <person name="Pallen M.J."/>
        </authorList>
    </citation>
    <scope>NUCLEOTIDE SEQUENCE</scope>
    <source>
        <strain evidence="11">CHK188-5543</strain>
    </source>
</reference>
<evidence type="ECO:0000259" key="10">
    <source>
        <dbReference type="PROSITE" id="PS51012"/>
    </source>
</evidence>
<keyword evidence="7 9" id="KW-1133">Transmembrane helix</keyword>
<name>A0A9D1WP85_9FIRM</name>